<keyword evidence="3" id="KW-0560">Oxidoreductase</keyword>
<comment type="similarity">
    <text evidence="4">Belongs to the zinc-containing alcohol dehydrogenase family.</text>
</comment>
<dbReference type="InterPro" id="IPR011032">
    <property type="entry name" value="GroES-like_sf"/>
</dbReference>
<dbReference type="GO" id="GO:0008270">
    <property type="term" value="F:zinc ion binding"/>
    <property type="evidence" value="ECO:0007669"/>
    <property type="project" value="InterPro"/>
</dbReference>
<keyword evidence="1 4" id="KW-0479">Metal-binding</keyword>
<dbReference type="InterPro" id="IPR013154">
    <property type="entry name" value="ADH-like_N"/>
</dbReference>
<dbReference type="PANTHER" id="PTHR43401">
    <property type="entry name" value="L-THREONINE 3-DEHYDROGENASE"/>
    <property type="match status" value="1"/>
</dbReference>
<evidence type="ECO:0000313" key="7">
    <source>
        <dbReference type="Proteomes" id="UP001055111"/>
    </source>
</evidence>
<dbReference type="SUPFAM" id="SSF51735">
    <property type="entry name" value="NAD(P)-binding Rossmann-fold domains"/>
    <property type="match status" value="1"/>
</dbReference>
<sequence length="340" mass="35905">MRGIVFHGDCTLELANVPDPTPGFGEVVVEIKASGMCGSDLHLYRRPRSEIVAPKIVGHEPCGVVAAVGPGVVTKHAQIGNRVMVHHYHGCTCCDECHSGWPQLCQTAPATVYGFDAHGGHATYMKVPARTLVPLDERLSFAAGAAISCGTGTAWGAFERIGLTGRDTIAIFGQGPVGQSATLLAKAQGACVIALDIDENRRRAASSFGADYVLNPRDGRTSEAIREVTNGRGASVILETSGASAAAHDALNSVSPWGTVCLVGIGAEVNFSVAAMLRSQIRILTSLTMSIQAQHACSRFVVERGIDLDSLFTDRWALDQAELAYQTFNQQSGGKGVFLL</sequence>
<accession>A0AA37IHS9</accession>
<evidence type="ECO:0000313" key="6">
    <source>
        <dbReference type="EMBL" id="GJH30066.1"/>
    </source>
</evidence>
<protein>
    <submittedName>
        <fullName evidence="6">Zinc-binding dehydrogenase</fullName>
    </submittedName>
</protein>
<dbReference type="Gene3D" id="3.40.50.720">
    <property type="entry name" value="NAD(P)-binding Rossmann-like Domain"/>
    <property type="match status" value="1"/>
</dbReference>
<evidence type="ECO:0000256" key="3">
    <source>
        <dbReference type="ARBA" id="ARBA00023002"/>
    </source>
</evidence>
<keyword evidence="2 4" id="KW-0862">Zinc</keyword>
<gene>
    <name evidence="6" type="ORF">CBA19CS42_36140</name>
</gene>
<reference evidence="6" key="1">
    <citation type="submission" date="2022-09" db="EMBL/GenBank/DDBJ databases">
        <title>Isolation and characterization of 3-chlorobenzoate degrading bacteria from soils in Shizuoka.</title>
        <authorList>
            <person name="Ifat A."/>
            <person name="Ogawa N."/>
            <person name="Kimbara K."/>
            <person name="Moriuchi R."/>
            <person name="Dohra H."/>
            <person name="Shintani M."/>
        </authorList>
    </citation>
    <scope>NUCLEOTIDE SEQUENCE</scope>
    <source>
        <strain evidence="6">19CS4-2</strain>
    </source>
</reference>
<evidence type="ECO:0000259" key="5">
    <source>
        <dbReference type="SMART" id="SM00829"/>
    </source>
</evidence>
<dbReference type="InterPro" id="IPR013149">
    <property type="entry name" value="ADH-like_C"/>
</dbReference>
<feature type="domain" description="Enoyl reductase (ER)" evidence="5">
    <location>
        <begin position="8"/>
        <end position="338"/>
    </location>
</feature>
<evidence type="ECO:0000256" key="2">
    <source>
        <dbReference type="ARBA" id="ARBA00022833"/>
    </source>
</evidence>
<dbReference type="GO" id="GO:0016616">
    <property type="term" value="F:oxidoreductase activity, acting on the CH-OH group of donors, NAD or NADP as acceptor"/>
    <property type="evidence" value="ECO:0007669"/>
    <property type="project" value="UniProtKB-ARBA"/>
</dbReference>
<comment type="cofactor">
    <cofactor evidence="4">
        <name>Zn(2+)</name>
        <dbReference type="ChEBI" id="CHEBI:29105"/>
    </cofactor>
</comment>
<evidence type="ECO:0000256" key="1">
    <source>
        <dbReference type="ARBA" id="ARBA00022723"/>
    </source>
</evidence>
<dbReference type="SUPFAM" id="SSF50129">
    <property type="entry name" value="GroES-like"/>
    <property type="match status" value="1"/>
</dbReference>
<dbReference type="Pfam" id="PF08240">
    <property type="entry name" value="ADH_N"/>
    <property type="match status" value="1"/>
</dbReference>
<dbReference type="InterPro" id="IPR002328">
    <property type="entry name" value="ADH_Zn_CS"/>
</dbReference>
<organism evidence="6 7">
    <name type="scientific">Caballeronia novacaledonica</name>
    <dbReference type="NCBI Taxonomy" id="1544861"/>
    <lineage>
        <taxon>Bacteria</taxon>
        <taxon>Pseudomonadati</taxon>
        <taxon>Pseudomonadota</taxon>
        <taxon>Betaproteobacteria</taxon>
        <taxon>Burkholderiales</taxon>
        <taxon>Burkholderiaceae</taxon>
        <taxon>Caballeronia</taxon>
    </lineage>
</organism>
<name>A0AA37IHS9_9BURK</name>
<dbReference type="CDD" id="cd08239">
    <property type="entry name" value="THR_DH_like"/>
    <property type="match status" value="1"/>
</dbReference>
<dbReference type="AlphaFoldDB" id="A0AA37IHS9"/>
<evidence type="ECO:0000256" key="4">
    <source>
        <dbReference type="RuleBase" id="RU361277"/>
    </source>
</evidence>
<dbReference type="PANTHER" id="PTHR43401:SF5">
    <property type="entry name" value="ALCOHOL DEHYDROGENASE-RELATED"/>
    <property type="match status" value="1"/>
</dbReference>
<dbReference type="InterPro" id="IPR036291">
    <property type="entry name" value="NAD(P)-bd_dom_sf"/>
</dbReference>
<dbReference type="Pfam" id="PF00107">
    <property type="entry name" value="ADH_zinc_N"/>
    <property type="match status" value="1"/>
</dbReference>
<dbReference type="InterPro" id="IPR020843">
    <property type="entry name" value="ER"/>
</dbReference>
<dbReference type="RefSeq" id="WP_238217690.1">
    <property type="nucleotide sequence ID" value="NZ_BPUS01000030.1"/>
</dbReference>
<dbReference type="PROSITE" id="PS00059">
    <property type="entry name" value="ADH_ZINC"/>
    <property type="match status" value="1"/>
</dbReference>
<dbReference type="EMBL" id="BPUS01000030">
    <property type="protein sequence ID" value="GJH30066.1"/>
    <property type="molecule type" value="Genomic_DNA"/>
</dbReference>
<dbReference type="SMART" id="SM00829">
    <property type="entry name" value="PKS_ER"/>
    <property type="match status" value="1"/>
</dbReference>
<dbReference type="InterPro" id="IPR050129">
    <property type="entry name" value="Zn_alcohol_dh"/>
</dbReference>
<proteinExistence type="inferred from homology"/>
<comment type="caution">
    <text evidence="6">The sequence shown here is derived from an EMBL/GenBank/DDBJ whole genome shotgun (WGS) entry which is preliminary data.</text>
</comment>
<dbReference type="Proteomes" id="UP001055111">
    <property type="component" value="Unassembled WGS sequence"/>
</dbReference>
<dbReference type="Gene3D" id="3.90.180.10">
    <property type="entry name" value="Medium-chain alcohol dehydrogenases, catalytic domain"/>
    <property type="match status" value="1"/>
</dbReference>